<accession>A0A2G9T8P3</accession>
<name>A0A2G9T8P3_TELCI</name>
<evidence type="ECO:0000313" key="2">
    <source>
        <dbReference type="Proteomes" id="UP000230423"/>
    </source>
</evidence>
<protein>
    <submittedName>
        <fullName evidence="1">Uncharacterized protein</fullName>
    </submittedName>
</protein>
<evidence type="ECO:0000313" key="1">
    <source>
        <dbReference type="EMBL" id="PIO54329.1"/>
    </source>
</evidence>
<proteinExistence type="predicted"/>
<dbReference type="EMBL" id="KZ398199">
    <property type="protein sequence ID" value="PIO54329.1"/>
    <property type="molecule type" value="Genomic_DNA"/>
</dbReference>
<dbReference type="Proteomes" id="UP000230423">
    <property type="component" value="Unassembled WGS sequence"/>
</dbReference>
<reference evidence="1 2" key="1">
    <citation type="submission" date="2015-09" db="EMBL/GenBank/DDBJ databases">
        <title>Draft genome of the parasitic nematode Teladorsagia circumcincta isolate WARC Sus (inbred).</title>
        <authorList>
            <person name="Mitreva M."/>
        </authorList>
    </citation>
    <scope>NUCLEOTIDE SEQUENCE [LARGE SCALE GENOMIC DNA]</scope>
    <source>
        <strain evidence="1 2">S</strain>
    </source>
</reference>
<organism evidence="1 2">
    <name type="scientific">Teladorsagia circumcincta</name>
    <name type="common">Brown stomach worm</name>
    <name type="synonym">Ostertagia circumcincta</name>
    <dbReference type="NCBI Taxonomy" id="45464"/>
    <lineage>
        <taxon>Eukaryota</taxon>
        <taxon>Metazoa</taxon>
        <taxon>Ecdysozoa</taxon>
        <taxon>Nematoda</taxon>
        <taxon>Chromadorea</taxon>
        <taxon>Rhabditida</taxon>
        <taxon>Rhabditina</taxon>
        <taxon>Rhabditomorpha</taxon>
        <taxon>Strongyloidea</taxon>
        <taxon>Trichostrongylidae</taxon>
        <taxon>Teladorsagia</taxon>
    </lineage>
</organism>
<gene>
    <name evidence="1" type="ORF">TELCIR_24311</name>
</gene>
<dbReference type="AlphaFoldDB" id="A0A2G9T8P3"/>
<feature type="non-terminal residue" evidence="1">
    <location>
        <position position="32"/>
    </location>
</feature>
<sequence>MLRNCDTGIVSRYDDVADLKSAQPFFSNKFFF</sequence>
<keyword evidence="2" id="KW-1185">Reference proteome</keyword>